<keyword evidence="9" id="KW-0469">Meiosis</keyword>
<dbReference type="OrthoDB" id="8116123at2759"/>
<comment type="similarity">
    <text evidence="2">Belongs to the FKBP6 family.</text>
</comment>
<dbReference type="GO" id="GO:0051321">
    <property type="term" value="P:meiotic cell cycle"/>
    <property type="evidence" value="ECO:0007669"/>
    <property type="project" value="UniProtKB-KW"/>
</dbReference>
<dbReference type="GO" id="GO:0007283">
    <property type="term" value="P:spermatogenesis"/>
    <property type="evidence" value="ECO:0007669"/>
    <property type="project" value="TreeGrafter"/>
</dbReference>
<dbReference type="PANTHER" id="PTHR46674:SF1">
    <property type="entry name" value="INACTIVE PEPTIDYL-PROLYL CIS-TRANS ISOMERASE FKBP6"/>
    <property type="match status" value="1"/>
</dbReference>
<dbReference type="FunCoup" id="B4MRC6">
    <property type="interactions" value="107"/>
</dbReference>
<dbReference type="Proteomes" id="UP000007798">
    <property type="component" value="Unassembled WGS sequence"/>
</dbReference>
<dbReference type="InParanoid" id="B4MRC6"/>
<dbReference type="STRING" id="7260.B4MRC6"/>
<dbReference type="SMR" id="B4MRC6"/>
<evidence type="ECO:0000256" key="13">
    <source>
        <dbReference type="PROSITE-ProRule" id="PRU00339"/>
    </source>
</evidence>
<keyword evidence="8" id="KW-0943">RNA-mediated gene silencing</keyword>
<keyword evidence="12" id="KW-0697">Rotamase</keyword>
<evidence type="ECO:0000256" key="1">
    <source>
        <dbReference type="ARBA" id="ARBA00004496"/>
    </source>
</evidence>
<dbReference type="Gene3D" id="1.25.40.10">
    <property type="entry name" value="Tetratricopeptide repeat domain"/>
    <property type="match status" value="1"/>
</dbReference>
<name>B4MRC6_DROWI</name>
<feature type="domain" description="PPIase FKBP-type" evidence="14">
    <location>
        <begin position="101"/>
        <end position="190"/>
    </location>
</feature>
<comment type="subcellular location">
    <subcellularLocation>
        <location evidence="1">Cytoplasm</location>
    </subcellularLocation>
</comment>
<keyword evidence="5" id="KW-0221">Differentiation</keyword>
<comment type="catalytic activity">
    <reaction evidence="12">
        <text>[protein]-peptidylproline (omega=180) = [protein]-peptidylproline (omega=0)</text>
        <dbReference type="Rhea" id="RHEA:16237"/>
        <dbReference type="Rhea" id="RHEA-COMP:10747"/>
        <dbReference type="Rhea" id="RHEA-COMP:10748"/>
        <dbReference type="ChEBI" id="CHEBI:83833"/>
        <dbReference type="ChEBI" id="CHEBI:83834"/>
        <dbReference type="EC" id="5.2.1.8"/>
    </reaction>
</comment>
<dbReference type="PROSITE" id="PS50059">
    <property type="entry name" value="FKBP_PPIASE"/>
    <property type="match status" value="1"/>
</dbReference>
<evidence type="ECO:0000259" key="14">
    <source>
        <dbReference type="PROSITE" id="PS50059"/>
    </source>
</evidence>
<dbReference type="Gene3D" id="3.10.50.40">
    <property type="match status" value="1"/>
</dbReference>
<dbReference type="GO" id="GO:0005737">
    <property type="term" value="C:cytoplasm"/>
    <property type="evidence" value="ECO:0007669"/>
    <property type="project" value="UniProtKB-SubCell"/>
</dbReference>
<accession>B4MRC6</accession>
<keyword evidence="16" id="KW-1185">Reference proteome</keyword>
<dbReference type="InterPro" id="IPR046357">
    <property type="entry name" value="PPIase_dom_sf"/>
</dbReference>
<evidence type="ECO:0000313" key="16">
    <source>
        <dbReference type="Proteomes" id="UP000007798"/>
    </source>
</evidence>
<dbReference type="eggNOG" id="KOG0543">
    <property type="taxonomic scope" value="Eukaryota"/>
</dbReference>
<comment type="subunit">
    <text evidence="11">Interacts with Hsp83.</text>
</comment>
<dbReference type="InterPro" id="IPR001179">
    <property type="entry name" value="PPIase_FKBP_dom"/>
</dbReference>
<keyword evidence="7" id="KW-0896">Oogenesis</keyword>
<evidence type="ECO:0000256" key="8">
    <source>
        <dbReference type="ARBA" id="ARBA00023158"/>
    </source>
</evidence>
<evidence type="ECO:0000256" key="4">
    <source>
        <dbReference type="ARBA" id="ARBA00022737"/>
    </source>
</evidence>
<dbReference type="GO" id="GO:0003755">
    <property type="term" value="F:peptidyl-prolyl cis-trans isomerase activity"/>
    <property type="evidence" value="ECO:0007669"/>
    <property type="project" value="UniProtKB-KW"/>
</dbReference>
<keyword evidence="4" id="KW-0677">Repeat</keyword>
<evidence type="ECO:0000313" key="15">
    <source>
        <dbReference type="EMBL" id="EDW74665.1"/>
    </source>
</evidence>
<dbReference type="EMBL" id="CH963850">
    <property type="protein sequence ID" value="EDW74665.1"/>
    <property type="molecule type" value="Genomic_DNA"/>
</dbReference>
<evidence type="ECO:0000256" key="12">
    <source>
        <dbReference type="PROSITE-ProRule" id="PRU00277"/>
    </source>
</evidence>
<organism evidence="15 16">
    <name type="scientific">Drosophila willistoni</name>
    <name type="common">Fruit fly</name>
    <dbReference type="NCBI Taxonomy" id="7260"/>
    <lineage>
        <taxon>Eukaryota</taxon>
        <taxon>Metazoa</taxon>
        <taxon>Ecdysozoa</taxon>
        <taxon>Arthropoda</taxon>
        <taxon>Hexapoda</taxon>
        <taxon>Insecta</taxon>
        <taxon>Pterygota</taxon>
        <taxon>Neoptera</taxon>
        <taxon>Endopterygota</taxon>
        <taxon>Diptera</taxon>
        <taxon>Brachycera</taxon>
        <taxon>Muscomorpha</taxon>
        <taxon>Ephydroidea</taxon>
        <taxon>Drosophilidae</taxon>
        <taxon>Drosophila</taxon>
        <taxon>Sophophora</taxon>
    </lineage>
</organism>
<gene>
    <name evidence="15" type="primary">Dwil\GK15807</name>
    <name evidence="15" type="ORF">Dwil_GK15807</name>
</gene>
<dbReference type="InterPro" id="IPR011990">
    <property type="entry name" value="TPR-like_helical_dom_sf"/>
</dbReference>
<evidence type="ECO:0000256" key="6">
    <source>
        <dbReference type="ARBA" id="ARBA00022803"/>
    </source>
</evidence>
<dbReference type="GO" id="GO:0051879">
    <property type="term" value="F:Hsp90 protein binding"/>
    <property type="evidence" value="ECO:0007669"/>
    <property type="project" value="TreeGrafter"/>
</dbReference>
<evidence type="ECO:0000256" key="9">
    <source>
        <dbReference type="ARBA" id="ARBA00023254"/>
    </source>
</evidence>
<feature type="repeat" description="TPR" evidence="13">
    <location>
        <begin position="301"/>
        <end position="334"/>
    </location>
</feature>
<evidence type="ECO:0000256" key="7">
    <source>
        <dbReference type="ARBA" id="ARBA00022943"/>
    </source>
</evidence>
<dbReference type="SUPFAM" id="SSF54534">
    <property type="entry name" value="FKBP-like"/>
    <property type="match status" value="1"/>
</dbReference>
<sequence>MEEKYGEFGTQLLKTPVSFGELIDTGAQFEVDLSSAKDEFNMMDLDDSDDDNEADVNNEELVSPWTHSFEELKRLMVPVTEHIHKRITRKGEKELGLVPDKARVAVRYSAYWEGEGAPFDSSLLRGTKYEFETGQHMVIEGLEAAVRTMYPFEQAEFIISYHLLFRDLGCPPRIKPKADGLFKIEVVNFTLVGDREALDKLHPEDQNKFNIVYPKALDMHLYGKDCVKRQKHQSAITAFEKAISSLNYCRLADDKDEAKQTDLLITLYQNLMVCCNKLNRPQRVCIMMKALNRITNENPSGKSLYHHGRALAALGEYDRARAEFLRAQEKHPNNKEISEEILKLDKRITNYNQSSRDIWTRALGLEKKETSATNANPLSSDDEDVDEHQRRFKTECDAMIKQFAETSIESLALSRNSYTPKEFQVLLKLAKKNKMALNASRLNEDVITLAKLKIY</sequence>
<dbReference type="AlphaFoldDB" id="B4MRC6"/>
<dbReference type="SUPFAM" id="SSF48452">
    <property type="entry name" value="TPR-like"/>
    <property type="match status" value="1"/>
</dbReference>
<keyword evidence="6 13" id="KW-0802">TPR repeat</keyword>
<dbReference type="InterPro" id="IPR019734">
    <property type="entry name" value="TPR_rpt"/>
</dbReference>
<dbReference type="Pfam" id="PF00254">
    <property type="entry name" value="FKBP_C"/>
    <property type="match status" value="1"/>
</dbReference>
<dbReference type="PROSITE" id="PS50005">
    <property type="entry name" value="TPR"/>
    <property type="match status" value="1"/>
</dbReference>
<protein>
    <recommendedName>
        <fullName evidence="12">peptidylprolyl isomerase</fullName>
        <ecNumber evidence="12">5.2.1.8</ecNumber>
    </recommendedName>
</protein>
<keyword evidence="3" id="KW-0963">Cytoplasm</keyword>
<reference evidence="15 16" key="1">
    <citation type="journal article" date="2007" name="Nature">
        <title>Evolution of genes and genomes on the Drosophila phylogeny.</title>
        <authorList>
            <consortium name="Drosophila 12 Genomes Consortium"/>
            <person name="Clark A.G."/>
            <person name="Eisen M.B."/>
            <person name="Smith D.R."/>
            <person name="Bergman C.M."/>
            <person name="Oliver B."/>
            <person name="Markow T.A."/>
            <person name="Kaufman T.C."/>
            <person name="Kellis M."/>
            <person name="Gelbart W."/>
            <person name="Iyer V.N."/>
            <person name="Pollard D.A."/>
            <person name="Sackton T.B."/>
            <person name="Larracuente A.M."/>
            <person name="Singh N.D."/>
            <person name="Abad J.P."/>
            <person name="Abt D.N."/>
            <person name="Adryan B."/>
            <person name="Aguade M."/>
            <person name="Akashi H."/>
            <person name="Anderson W.W."/>
            <person name="Aquadro C.F."/>
            <person name="Ardell D.H."/>
            <person name="Arguello R."/>
            <person name="Artieri C.G."/>
            <person name="Barbash D.A."/>
            <person name="Barker D."/>
            <person name="Barsanti P."/>
            <person name="Batterham P."/>
            <person name="Batzoglou S."/>
            <person name="Begun D."/>
            <person name="Bhutkar A."/>
            <person name="Blanco E."/>
            <person name="Bosak S.A."/>
            <person name="Bradley R.K."/>
            <person name="Brand A.D."/>
            <person name="Brent M.R."/>
            <person name="Brooks A.N."/>
            <person name="Brown R.H."/>
            <person name="Butlin R.K."/>
            <person name="Caggese C."/>
            <person name="Calvi B.R."/>
            <person name="Bernardo de Carvalho A."/>
            <person name="Caspi A."/>
            <person name="Castrezana S."/>
            <person name="Celniker S.E."/>
            <person name="Chang J.L."/>
            <person name="Chapple C."/>
            <person name="Chatterji S."/>
            <person name="Chinwalla A."/>
            <person name="Civetta A."/>
            <person name="Clifton S.W."/>
            <person name="Comeron J.M."/>
            <person name="Costello J.C."/>
            <person name="Coyne J.A."/>
            <person name="Daub J."/>
            <person name="David R.G."/>
            <person name="Delcher A.L."/>
            <person name="Delehaunty K."/>
            <person name="Do C.B."/>
            <person name="Ebling H."/>
            <person name="Edwards K."/>
            <person name="Eickbush T."/>
            <person name="Evans J.D."/>
            <person name="Filipski A."/>
            <person name="Findeiss S."/>
            <person name="Freyhult E."/>
            <person name="Fulton L."/>
            <person name="Fulton R."/>
            <person name="Garcia A.C."/>
            <person name="Gardiner A."/>
            <person name="Garfield D.A."/>
            <person name="Garvin B.E."/>
            <person name="Gibson G."/>
            <person name="Gilbert D."/>
            <person name="Gnerre S."/>
            <person name="Godfrey J."/>
            <person name="Good R."/>
            <person name="Gotea V."/>
            <person name="Gravely B."/>
            <person name="Greenberg A.J."/>
            <person name="Griffiths-Jones S."/>
            <person name="Gross S."/>
            <person name="Guigo R."/>
            <person name="Gustafson E.A."/>
            <person name="Haerty W."/>
            <person name="Hahn M.W."/>
            <person name="Halligan D.L."/>
            <person name="Halpern A.L."/>
            <person name="Halter G.M."/>
            <person name="Han M.V."/>
            <person name="Heger A."/>
            <person name="Hillier L."/>
            <person name="Hinrichs A.S."/>
            <person name="Holmes I."/>
            <person name="Hoskins R.A."/>
            <person name="Hubisz M.J."/>
            <person name="Hultmark D."/>
            <person name="Huntley M.A."/>
            <person name="Jaffe D.B."/>
            <person name="Jagadeeshan S."/>
            <person name="Jeck W.R."/>
            <person name="Johnson J."/>
            <person name="Jones C.D."/>
            <person name="Jordan W.C."/>
            <person name="Karpen G.H."/>
            <person name="Kataoka E."/>
            <person name="Keightley P.D."/>
            <person name="Kheradpour P."/>
            <person name="Kirkness E.F."/>
            <person name="Koerich L.B."/>
            <person name="Kristiansen K."/>
            <person name="Kudrna D."/>
            <person name="Kulathinal R.J."/>
            <person name="Kumar S."/>
            <person name="Kwok R."/>
            <person name="Lander E."/>
            <person name="Langley C.H."/>
            <person name="Lapoint R."/>
            <person name="Lazzaro B.P."/>
            <person name="Lee S.J."/>
            <person name="Levesque L."/>
            <person name="Li R."/>
            <person name="Lin C.F."/>
            <person name="Lin M.F."/>
            <person name="Lindblad-Toh K."/>
            <person name="Llopart A."/>
            <person name="Long M."/>
            <person name="Low L."/>
            <person name="Lozovsky E."/>
            <person name="Lu J."/>
            <person name="Luo M."/>
            <person name="Machado C.A."/>
            <person name="Makalowski W."/>
            <person name="Marzo M."/>
            <person name="Matsuda M."/>
            <person name="Matzkin L."/>
            <person name="McAllister B."/>
            <person name="McBride C.S."/>
            <person name="McKernan B."/>
            <person name="McKernan K."/>
            <person name="Mendez-Lago M."/>
            <person name="Minx P."/>
            <person name="Mollenhauer M.U."/>
            <person name="Montooth K."/>
            <person name="Mount S.M."/>
            <person name="Mu X."/>
            <person name="Myers E."/>
            <person name="Negre B."/>
            <person name="Newfeld S."/>
            <person name="Nielsen R."/>
            <person name="Noor M.A."/>
            <person name="O'Grady P."/>
            <person name="Pachter L."/>
            <person name="Papaceit M."/>
            <person name="Parisi M.J."/>
            <person name="Parisi M."/>
            <person name="Parts L."/>
            <person name="Pedersen J.S."/>
            <person name="Pesole G."/>
            <person name="Phillippy A.M."/>
            <person name="Ponting C.P."/>
            <person name="Pop M."/>
            <person name="Porcelli D."/>
            <person name="Powell J.R."/>
            <person name="Prohaska S."/>
            <person name="Pruitt K."/>
            <person name="Puig M."/>
            <person name="Quesneville H."/>
            <person name="Ram K.R."/>
            <person name="Rand D."/>
            <person name="Rasmussen M.D."/>
            <person name="Reed L.K."/>
            <person name="Reenan R."/>
            <person name="Reily A."/>
            <person name="Remington K.A."/>
            <person name="Rieger T.T."/>
            <person name="Ritchie M.G."/>
            <person name="Robin C."/>
            <person name="Rogers Y.H."/>
            <person name="Rohde C."/>
            <person name="Rozas J."/>
            <person name="Rubenfield M.J."/>
            <person name="Ruiz A."/>
            <person name="Russo S."/>
            <person name="Salzberg S.L."/>
            <person name="Sanchez-Gracia A."/>
            <person name="Saranga D.J."/>
            <person name="Sato H."/>
            <person name="Schaeffer S.W."/>
            <person name="Schatz M.C."/>
            <person name="Schlenke T."/>
            <person name="Schwartz R."/>
            <person name="Segarra C."/>
            <person name="Singh R.S."/>
            <person name="Sirot L."/>
            <person name="Sirota M."/>
            <person name="Sisneros N.B."/>
            <person name="Smith C.D."/>
            <person name="Smith T.F."/>
            <person name="Spieth J."/>
            <person name="Stage D.E."/>
            <person name="Stark A."/>
            <person name="Stephan W."/>
            <person name="Strausberg R.L."/>
            <person name="Strempel S."/>
            <person name="Sturgill D."/>
            <person name="Sutton G."/>
            <person name="Sutton G.G."/>
            <person name="Tao W."/>
            <person name="Teichmann S."/>
            <person name="Tobari Y.N."/>
            <person name="Tomimura Y."/>
            <person name="Tsolas J.M."/>
            <person name="Valente V.L."/>
            <person name="Venter E."/>
            <person name="Venter J.C."/>
            <person name="Vicario S."/>
            <person name="Vieira F.G."/>
            <person name="Vilella A.J."/>
            <person name="Villasante A."/>
            <person name="Walenz B."/>
            <person name="Wang J."/>
            <person name="Wasserman M."/>
            <person name="Watts T."/>
            <person name="Wilson D."/>
            <person name="Wilson R.K."/>
            <person name="Wing R.A."/>
            <person name="Wolfner M.F."/>
            <person name="Wong A."/>
            <person name="Wong G.K."/>
            <person name="Wu C.I."/>
            <person name="Wu G."/>
            <person name="Yamamoto D."/>
            <person name="Yang H.P."/>
            <person name="Yang S.P."/>
            <person name="Yorke J.A."/>
            <person name="Yoshida K."/>
            <person name="Zdobnov E."/>
            <person name="Zhang P."/>
            <person name="Zhang Y."/>
            <person name="Zimin A.V."/>
            <person name="Baldwin J."/>
            <person name="Abdouelleil A."/>
            <person name="Abdulkadir J."/>
            <person name="Abebe A."/>
            <person name="Abera B."/>
            <person name="Abreu J."/>
            <person name="Acer S.C."/>
            <person name="Aftuck L."/>
            <person name="Alexander A."/>
            <person name="An P."/>
            <person name="Anderson E."/>
            <person name="Anderson S."/>
            <person name="Arachi H."/>
            <person name="Azer M."/>
            <person name="Bachantsang P."/>
            <person name="Barry A."/>
            <person name="Bayul T."/>
            <person name="Berlin A."/>
            <person name="Bessette D."/>
            <person name="Bloom T."/>
            <person name="Blye J."/>
            <person name="Boguslavskiy L."/>
            <person name="Bonnet C."/>
            <person name="Boukhgalter B."/>
            <person name="Bourzgui I."/>
            <person name="Brown A."/>
            <person name="Cahill P."/>
            <person name="Channer S."/>
            <person name="Cheshatsang Y."/>
            <person name="Chuda L."/>
            <person name="Citroen M."/>
            <person name="Collymore A."/>
            <person name="Cooke P."/>
            <person name="Costello M."/>
            <person name="D'Aco K."/>
            <person name="Daza R."/>
            <person name="De Haan G."/>
            <person name="DeGray S."/>
            <person name="DeMaso C."/>
            <person name="Dhargay N."/>
            <person name="Dooley K."/>
            <person name="Dooley E."/>
            <person name="Doricent M."/>
            <person name="Dorje P."/>
            <person name="Dorjee K."/>
            <person name="Dupes A."/>
            <person name="Elong R."/>
            <person name="Falk J."/>
            <person name="Farina A."/>
            <person name="Faro S."/>
            <person name="Ferguson D."/>
            <person name="Fisher S."/>
            <person name="Foley C.D."/>
            <person name="Franke A."/>
            <person name="Friedrich D."/>
            <person name="Gadbois L."/>
            <person name="Gearin G."/>
            <person name="Gearin C.R."/>
            <person name="Giannoukos G."/>
            <person name="Goode T."/>
            <person name="Graham J."/>
            <person name="Grandbois E."/>
            <person name="Grewal S."/>
            <person name="Gyaltsen K."/>
            <person name="Hafez N."/>
            <person name="Hagos B."/>
            <person name="Hall J."/>
            <person name="Henson C."/>
            <person name="Hollinger A."/>
            <person name="Honan T."/>
            <person name="Huard M.D."/>
            <person name="Hughes L."/>
            <person name="Hurhula B."/>
            <person name="Husby M.E."/>
            <person name="Kamat A."/>
            <person name="Kanga B."/>
            <person name="Kashin S."/>
            <person name="Khazanovich D."/>
            <person name="Kisner P."/>
            <person name="Lance K."/>
            <person name="Lara M."/>
            <person name="Lee W."/>
            <person name="Lennon N."/>
            <person name="Letendre F."/>
            <person name="LeVine R."/>
            <person name="Lipovsky A."/>
            <person name="Liu X."/>
            <person name="Liu J."/>
            <person name="Liu S."/>
            <person name="Lokyitsang T."/>
            <person name="Lokyitsang Y."/>
            <person name="Lubonja R."/>
            <person name="Lui A."/>
            <person name="MacDonald P."/>
            <person name="Magnisalis V."/>
            <person name="Maru K."/>
            <person name="Matthews C."/>
            <person name="McCusker W."/>
            <person name="McDonough S."/>
            <person name="Mehta T."/>
            <person name="Meldrim J."/>
            <person name="Meneus L."/>
            <person name="Mihai O."/>
            <person name="Mihalev A."/>
            <person name="Mihova T."/>
            <person name="Mittelman R."/>
            <person name="Mlenga V."/>
            <person name="Montmayeur A."/>
            <person name="Mulrain L."/>
            <person name="Navidi A."/>
            <person name="Naylor J."/>
            <person name="Negash T."/>
            <person name="Nguyen T."/>
            <person name="Nguyen N."/>
            <person name="Nicol R."/>
            <person name="Norbu C."/>
            <person name="Norbu N."/>
            <person name="Novod N."/>
            <person name="O'Neill B."/>
            <person name="Osman S."/>
            <person name="Markiewicz E."/>
            <person name="Oyono O.L."/>
            <person name="Patti C."/>
            <person name="Phunkhang P."/>
            <person name="Pierre F."/>
            <person name="Priest M."/>
            <person name="Raghuraman S."/>
            <person name="Rege F."/>
            <person name="Reyes R."/>
            <person name="Rise C."/>
            <person name="Rogov P."/>
            <person name="Ross K."/>
            <person name="Ryan E."/>
            <person name="Settipalli S."/>
            <person name="Shea T."/>
            <person name="Sherpa N."/>
            <person name="Shi L."/>
            <person name="Shih D."/>
            <person name="Sparrow T."/>
            <person name="Spaulding J."/>
            <person name="Stalker J."/>
            <person name="Stange-Thomann N."/>
            <person name="Stavropoulos S."/>
            <person name="Stone C."/>
            <person name="Strader C."/>
            <person name="Tesfaye S."/>
            <person name="Thomson T."/>
            <person name="Thoulutsang Y."/>
            <person name="Thoulutsang D."/>
            <person name="Topham K."/>
            <person name="Topping I."/>
            <person name="Tsamla T."/>
            <person name="Vassiliev H."/>
            <person name="Vo A."/>
            <person name="Wangchuk T."/>
            <person name="Wangdi T."/>
            <person name="Weiand M."/>
            <person name="Wilkinson J."/>
            <person name="Wilson A."/>
            <person name="Yadav S."/>
            <person name="Young G."/>
            <person name="Yu Q."/>
            <person name="Zembek L."/>
            <person name="Zhong D."/>
            <person name="Zimmer A."/>
            <person name="Zwirko Z."/>
            <person name="Jaffe D.B."/>
            <person name="Alvarez P."/>
            <person name="Brockman W."/>
            <person name="Butler J."/>
            <person name="Chin C."/>
            <person name="Gnerre S."/>
            <person name="Grabherr M."/>
            <person name="Kleber M."/>
            <person name="Mauceli E."/>
            <person name="MacCallum I."/>
        </authorList>
    </citation>
    <scope>NUCLEOTIDE SEQUENCE [LARGE SCALE GENOMIC DNA]</scope>
    <source>
        <strain evidence="16">Tucson 14030-0811.24</strain>
    </source>
</reference>
<evidence type="ECO:0000256" key="11">
    <source>
        <dbReference type="ARBA" id="ARBA00064265"/>
    </source>
</evidence>
<dbReference type="GO" id="GO:0048477">
    <property type="term" value="P:oogenesis"/>
    <property type="evidence" value="ECO:0007669"/>
    <property type="project" value="UniProtKB-KW"/>
</dbReference>
<evidence type="ECO:0000256" key="5">
    <source>
        <dbReference type="ARBA" id="ARBA00022782"/>
    </source>
</evidence>
<dbReference type="KEGG" id="dwi:6640794"/>
<dbReference type="OMA" id="RGTKFEF"/>
<proteinExistence type="inferred from homology"/>
<evidence type="ECO:0000256" key="2">
    <source>
        <dbReference type="ARBA" id="ARBA00009648"/>
    </source>
</evidence>
<evidence type="ECO:0000256" key="3">
    <source>
        <dbReference type="ARBA" id="ARBA00022490"/>
    </source>
</evidence>
<dbReference type="PhylomeDB" id="B4MRC6"/>
<dbReference type="HOGENOM" id="CLU_013615_13_2_1"/>
<evidence type="ECO:0000256" key="10">
    <source>
        <dbReference type="ARBA" id="ARBA00060325"/>
    </source>
</evidence>
<keyword evidence="12" id="KW-0413">Isomerase</keyword>
<comment type="function">
    <text evidence="10">Co-chaperone required during oogenesis to repress transposable elements and prevent their mobilization, which is essential for the germline integrity. Acts via the piRNA metabolic process, which mediates the repression of transposable elements during meiosis by forming complexes composed of piRNAs and Piwi proteins and govern the methylation and subsequent repression of transposons. Acts as a co-chaperone via its interaction with Hsp83/HSP90 and is required for the biogenesis of all three piRNA major populations.</text>
</comment>
<dbReference type="InterPro" id="IPR042282">
    <property type="entry name" value="FKBP6/shu"/>
</dbReference>
<dbReference type="EC" id="5.2.1.8" evidence="12"/>
<dbReference type="PANTHER" id="PTHR46674">
    <property type="entry name" value="INACTIVE PEPTIDYL-PROLYL CIS-TRANS ISOMERASE FKBP6"/>
    <property type="match status" value="1"/>
</dbReference>
<dbReference type="FunFam" id="1.25.40.10:FF:001397">
    <property type="entry name" value="Peptidylprolyl isomerase"/>
    <property type="match status" value="1"/>
</dbReference>
<dbReference type="GO" id="GO:0034587">
    <property type="term" value="P:piRNA processing"/>
    <property type="evidence" value="ECO:0007669"/>
    <property type="project" value="TreeGrafter"/>
</dbReference>